<feature type="domain" description="Bacterial surface antigen (D15)" evidence="3">
    <location>
        <begin position="45"/>
        <end position="236"/>
    </location>
</feature>
<dbReference type="AlphaFoldDB" id="M7NQ06"/>
<dbReference type="GO" id="GO:0019867">
    <property type="term" value="C:outer membrane"/>
    <property type="evidence" value="ECO:0007669"/>
    <property type="project" value="InterPro"/>
</dbReference>
<evidence type="ECO:0000259" key="3">
    <source>
        <dbReference type="Pfam" id="PF01103"/>
    </source>
</evidence>
<accession>M7NQ06</accession>
<dbReference type="InterPro" id="IPR000184">
    <property type="entry name" value="Bac_surfAg_D15"/>
</dbReference>
<proteinExistence type="predicted"/>
<name>M7NQ06_9BACT</name>
<dbReference type="PATRIC" id="fig|1279009.4.peg.1047"/>
<gene>
    <name evidence="4" type="ORF">ADICEAN_01031</name>
</gene>
<evidence type="ECO:0000313" key="5">
    <source>
        <dbReference type="Proteomes" id="UP000011910"/>
    </source>
</evidence>
<dbReference type="eggNOG" id="COG4775">
    <property type="taxonomic scope" value="Bacteria"/>
</dbReference>
<comment type="caution">
    <text evidence="4">The sequence shown here is derived from an EMBL/GenBank/DDBJ whole genome shotgun (WGS) entry which is preliminary data.</text>
</comment>
<dbReference type="STRING" id="1279009.ADICEAN_01031"/>
<organism evidence="4 5">
    <name type="scientific">Cesiribacter andamanensis AMV16</name>
    <dbReference type="NCBI Taxonomy" id="1279009"/>
    <lineage>
        <taxon>Bacteria</taxon>
        <taxon>Pseudomonadati</taxon>
        <taxon>Bacteroidota</taxon>
        <taxon>Cytophagia</taxon>
        <taxon>Cytophagales</taxon>
        <taxon>Cesiribacteraceae</taxon>
        <taxon>Cesiribacter</taxon>
    </lineage>
</organism>
<evidence type="ECO:0000313" key="4">
    <source>
        <dbReference type="EMBL" id="EMR03790.1"/>
    </source>
</evidence>
<keyword evidence="5" id="KW-1185">Reference proteome</keyword>
<sequence length="236" mass="26704">MASVQLQSRQAGGLLLGLEYQFKDARLLDAARGPNLASFRLHKWGLRAEWSRLDSRLFPRQGYRLEGGVLAGPKQITAVPDGSPVSTGKSLQLSAEWAAERYWRLAPRTTLVLQTQAAFLQDERLFLPDLYRLGGLQSIRGFREQSLFASRYGLLQAEVRQQFGNSSFLFLFYDQGWLHYRLPDTRYEDWPAGLGSGLSLQTSAGLFSLVYALGRQQHQPLSLRSSQVHFGYTSRF</sequence>
<evidence type="ECO:0000256" key="2">
    <source>
        <dbReference type="ARBA" id="ARBA00023136"/>
    </source>
</evidence>
<dbReference type="Pfam" id="PF01103">
    <property type="entry name" value="Omp85"/>
    <property type="match status" value="1"/>
</dbReference>
<protein>
    <submittedName>
        <fullName evidence="4">Outer membrane protein/protective antigen OMA87</fullName>
    </submittedName>
</protein>
<comment type="subcellular location">
    <subcellularLocation>
        <location evidence="1">Membrane</location>
    </subcellularLocation>
</comment>
<dbReference type="EMBL" id="AODQ01000017">
    <property type="protein sequence ID" value="EMR03790.1"/>
    <property type="molecule type" value="Genomic_DNA"/>
</dbReference>
<keyword evidence="2" id="KW-0472">Membrane</keyword>
<dbReference type="Proteomes" id="UP000011910">
    <property type="component" value="Unassembled WGS sequence"/>
</dbReference>
<evidence type="ECO:0000256" key="1">
    <source>
        <dbReference type="ARBA" id="ARBA00004370"/>
    </source>
</evidence>
<reference evidence="4" key="1">
    <citation type="journal article" date="2013" name="Genome Announc.">
        <title>Draft Genome Sequence of Cesiribacter andamanensis Strain AMV16T, Isolated from a Soil Sample from a Mud Volcano in the Andaman Islands, India.</title>
        <authorList>
            <person name="Shivaji S."/>
            <person name="Ara S."/>
            <person name="Begum Z."/>
            <person name="Srinivas T.N."/>
            <person name="Singh A."/>
            <person name="Kumar Pinnaka A."/>
        </authorList>
    </citation>
    <scope>NUCLEOTIDE SEQUENCE [LARGE SCALE GENOMIC DNA]</scope>
    <source>
        <strain evidence="4">AMV16</strain>
    </source>
</reference>
<dbReference type="Gene3D" id="2.40.160.50">
    <property type="entry name" value="membrane protein fhac: a member of the omp85/tpsb transporter family"/>
    <property type="match status" value="1"/>
</dbReference>